<evidence type="ECO:0000313" key="12">
    <source>
        <dbReference type="EMBL" id="DAD67271.1"/>
    </source>
</evidence>
<dbReference type="Pfam" id="PF00589">
    <property type="entry name" value="Phage_integrase"/>
    <property type="match status" value="1"/>
</dbReference>
<dbReference type="PANTHER" id="PTHR30349">
    <property type="entry name" value="PHAGE INTEGRASE-RELATED"/>
    <property type="match status" value="1"/>
</dbReference>
<dbReference type="GO" id="GO:0003677">
    <property type="term" value="F:DNA binding"/>
    <property type="evidence" value="ECO:0007669"/>
    <property type="project" value="UniProtKB-UniRule"/>
</dbReference>
<evidence type="ECO:0000256" key="6">
    <source>
        <dbReference type="ARBA" id="ARBA00023125"/>
    </source>
</evidence>
<reference evidence="12" key="1">
    <citation type="journal article" date="2021" name="Proc. Natl. Acad. Sci. U.S.A.">
        <title>A Catalog of Tens of Thousands of Viruses from Human Metagenomes Reveals Hidden Associations with Chronic Diseases.</title>
        <authorList>
            <person name="Tisza M.J."/>
            <person name="Buck C.B."/>
        </authorList>
    </citation>
    <scope>NUCLEOTIDE SEQUENCE</scope>
    <source>
        <strain evidence="12">Cteo515</strain>
    </source>
</reference>
<keyword evidence="5" id="KW-0229">DNA integration</keyword>
<proteinExistence type="inferred from homology"/>
<evidence type="ECO:0000256" key="8">
    <source>
        <dbReference type="ARBA" id="ARBA00023195"/>
    </source>
</evidence>
<keyword evidence="8" id="KW-1160">Virus entry into host cell</keyword>
<evidence type="ECO:0000256" key="2">
    <source>
        <dbReference type="ARBA" id="ARBA00016082"/>
    </source>
</evidence>
<keyword evidence="4" id="KW-0378">Hydrolase</keyword>
<dbReference type="InterPro" id="IPR044068">
    <property type="entry name" value="CB"/>
</dbReference>
<keyword evidence="6 9" id="KW-0238">DNA-binding</keyword>
<dbReference type="GO" id="GO:0016740">
    <property type="term" value="F:transferase activity"/>
    <property type="evidence" value="ECO:0007669"/>
    <property type="project" value="UniProtKB-KW"/>
</dbReference>
<dbReference type="GO" id="GO:0016787">
    <property type="term" value="F:hydrolase activity"/>
    <property type="evidence" value="ECO:0007669"/>
    <property type="project" value="UniProtKB-KW"/>
</dbReference>
<dbReference type="InterPro" id="IPR013762">
    <property type="entry name" value="Integrase-like_cat_sf"/>
</dbReference>
<evidence type="ECO:0000256" key="1">
    <source>
        <dbReference type="ARBA" id="ARBA00008857"/>
    </source>
</evidence>
<dbReference type="PANTHER" id="PTHR30349:SF64">
    <property type="entry name" value="PROPHAGE INTEGRASE INTD-RELATED"/>
    <property type="match status" value="1"/>
</dbReference>
<comment type="similarity">
    <text evidence="1">Belongs to the 'phage' integrase family.</text>
</comment>
<dbReference type="PROSITE" id="PS51900">
    <property type="entry name" value="CB"/>
    <property type="match status" value="1"/>
</dbReference>
<evidence type="ECO:0000256" key="7">
    <source>
        <dbReference type="ARBA" id="ARBA00023172"/>
    </source>
</evidence>
<dbReference type="SUPFAM" id="SSF56349">
    <property type="entry name" value="DNA breaking-rejoining enzymes"/>
    <property type="match status" value="1"/>
</dbReference>
<evidence type="ECO:0000256" key="3">
    <source>
        <dbReference type="ARBA" id="ARBA00022679"/>
    </source>
</evidence>
<dbReference type="InterPro" id="IPR028259">
    <property type="entry name" value="AP2-like_int_N"/>
</dbReference>
<evidence type="ECO:0000256" key="9">
    <source>
        <dbReference type="PROSITE-ProRule" id="PRU01248"/>
    </source>
</evidence>
<feature type="domain" description="Tyr recombinase" evidence="10">
    <location>
        <begin position="161"/>
        <end position="344"/>
    </location>
</feature>
<dbReference type="GO" id="GO:0015074">
    <property type="term" value="P:DNA integration"/>
    <property type="evidence" value="ECO:0007669"/>
    <property type="project" value="UniProtKB-KW"/>
</dbReference>
<name>A0A8S5LBG2_9CAUD</name>
<keyword evidence="7" id="KW-0233">DNA recombination</keyword>
<sequence>MSAEKEKIKGEYTGRWNARFTIKLINNESKRIFKRGFKSKKEALEYEKNIILNNSLGASIPFKNAVNQYLEFKKPRIKESSYRVIEVNLKKITYFNNTLISEITPIQVSNFQNELIKSYKSNTVKTLNNYIKMLFTWCVRYKGLANNPFNMVDRLKLEAKKRMDIITSVELNQIIEQVKSPDMKLMFKLLFWTGLRLGEARALKTDDIDFNNKTISVTKNYIHLKGKDIITTPKTKGSIRTIKIDDVLAQDIKEYLDKARYILDDNFIFRYNKPYYLKIFKDITLKVLGKSLRIHDLRHSHASFLINNGVDILLISKRLGHSNTAMTLNVYSHLYPDKESEAIELINKLKKK</sequence>
<dbReference type="GO" id="GO:0006310">
    <property type="term" value="P:DNA recombination"/>
    <property type="evidence" value="ECO:0007669"/>
    <property type="project" value="UniProtKB-KW"/>
</dbReference>
<dbReference type="Pfam" id="PF14659">
    <property type="entry name" value="Phage_int_SAM_3"/>
    <property type="match status" value="1"/>
</dbReference>
<dbReference type="Gene3D" id="1.10.150.130">
    <property type="match status" value="1"/>
</dbReference>
<dbReference type="GO" id="GO:0075713">
    <property type="term" value="P:establishment of integrated proviral latency"/>
    <property type="evidence" value="ECO:0007669"/>
    <property type="project" value="UniProtKB-KW"/>
</dbReference>
<evidence type="ECO:0000259" key="11">
    <source>
        <dbReference type="PROSITE" id="PS51900"/>
    </source>
</evidence>
<dbReference type="EMBL" id="BK014673">
    <property type="protein sequence ID" value="DAD67271.1"/>
    <property type="molecule type" value="Genomic_DNA"/>
</dbReference>
<organism evidence="12">
    <name type="scientific">Myoviridae sp. cteo515</name>
    <dbReference type="NCBI Taxonomy" id="2823550"/>
    <lineage>
        <taxon>Viruses</taxon>
        <taxon>Duplodnaviria</taxon>
        <taxon>Heunggongvirae</taxon>
        <taxon>Uroviricota</taxon>
        <taxon>Caudoviricetes</taxon>
    </lineage>
</organism>
<keyword evidence="8" id="KW-1179">Viral genome integration</keyword>
<dbReference type="InterPro" id="IPR004107">
    <property type="entry name" value="Integrase_SAM-like_N"/>
</dbReference>
<dbReference type="InterPro" id="IPR010998">
    <property type="entry name" value="Integrase_recombinase_N"/>
</dbReference>
<dbReference type="CDD" id="cd01189">
    <property type="entry name" value="INT_ICEBs1_C_like"/>
    <property type="match status" value="1"/>
</dbReference>
<dbReference type="InterPro" id="IPR002104">
    <property type="entry name" value="Integrase_catalytic"/>
</dbReference>
<evidence type="ECO:0000259" key="10">
    <source>
        <dbReference type="PROSITE" id="PS51898"/>
    </source>
</evidence>
<dbReference type="InterPro" id="IPR050090">
    <property type="entry name" value="Tyrosine_recombinase_XerCD"/>
</dbReference>
<keyword evidence="3" id="KW-0808">Transferase</keyword>
<dbReference type="Pfam" id="PF14657">
    <property type="entry name" value="Arm-DNA-bind_4"/>
    <property type="match status" value="1"/>
</dbReference>
<dbReference type="PROSITE" id="PS51898">
    <property type="entry name" value="TYR_RECOMBINASE"/>
    <property type="match status" value="1"/>
</dbReference>
<dbReference type="InterPro" id="IPR011010">
    <property type="entry name" value="DNA_brk_join_enz"/>
</dbReference>
<evidence type="ECO:0000256" key="4">
    <source>
        <dbReference type="ARBA" id="ARBA00022801"/>
    </source>
</evidence>
<dbReference type="Gene3D" id="1.10.443.10">
    <property type="entry name" value="Intergrase catalytic core"/>
    <property type="match status" value="1"/>
</dbReference>
<evidence type="ECO:0000256" key="5">
    <source>
        <dbReference type="ARBA" id="ARBA00022908"/>
    </source>
</evidence>
<dbReference type="GO" id="GO:0044826">
    <property type="term" value="P:viral genome integration into host DNA"/>
    <property type="evidence" value="ECO:0007669"/>
    <property type="project" value="UniProtKB-KW"/>
</dbReference>
<protein>
    <recommendedName>
        <fullName evidence="2">Integrase</fullName>
    </recommendedName>
</protein>
<feature type="domain" description="Core-binding (CB)" evidence="11">
    <location>
        <begin position="60"/>
        <end position="139"/>
    </location>
</feature>
<accession>A0A8S5LBG2</accession>